<proteinExistence type="inferred from homology"/>
<dbReference type="CDD" id="cd02885">
    <property type="entry name" value="NUDIX_IPP_Isomerase"/>
    <property type="match status" value="1"/>
</dbReference>
<feature type="compositionally biased region" description="Polar residues" evidence="7">
    <location>
        <begin position="204"/>
        <end position="213"/>
    </location>
</feature>
<accession>A0ABV9SKX5</accession>
<dbReference type="PANTHER" id="PTHR10885:SF0">
    <property type="entry name" value="ISOPENTENYL-DIPHOSPHATE DELTA-ISOMERASE"/>
    <property type="match status" value="1"/>
</dbReference>
<dbReference type="GO" id="GO:0004452">
    <property type="term" value="F:isopentenyl-diphosphate delta-isomerase activity"/>
    <property type="evidence" value="ECO:0007669"/>
    <property type="project" value="UniProtKB-EC"/>
</dbReference>
<evidence type="ECO:0000259" key="8">
    <source>
        <dbReference type="PROSITE" id="PS51462"/>
    </source>
</evidence>
<evidence type="ECO:0000256" key="2">
    <source>
        <dbReference type="ARBA" id="ARBA00007579"/>
    </source>
</evidence>
<feature type="domain" description="Nudix hydrolase" evidence="8">
    <location>
        <begin position="46"/>
        <end position="201"/>
    </location>
</feature>
<organism evidence="9 10">
    <name type="scientific">Streptomonospora arabica</name>
    <dbReference type="NCBI Taxonomy" id="412417"/>
    <lineage>
        <taxon>Bacteria</taxon>
        <taxon>Bacillati</taxon>
        <taxon>Actinomycetota</taxon>
        <taxon>Actinomycetes</taxon>
        <taxon>Streptosporangiales</taxon>
        <taxon>Nocardiopsidaceae</taxon>
        <taxon>Streptomonospora</taxon>
    </lineage>
</organism>
<dbReference type="Pfam" id="PF00293">
    <property type="entry name" value="NUDIX"/>
    <property type="match status" value="1"/>
</dbReference>
<evidence type="ECO:0000256" key="4">
    <source>
        <dbReference type="ARBA" id="ARBA00023229"/>
    </source>
</evidence>
<comment type="caution">
    <text evidence="9">The sequence shown here is derived from an EMBL/GenBank/DDBJ whole genome shotgun (WGS) entry which is preliminary data.</text>
</comment>
<dbReference type="PROSITE" id="PS51462">
    <property type="entry name" value="NUDIX"/>
    <property type="match status" value="1"/>
</dbReference>
<evidence type="ECO:0000256" key="3">
    <source>
        <dbReference type="ARBA" id="ARBA00012057"/>
    </source>
</evidence>
<feature type="compositionally biased region" description="Low complexity" evidence="7">
    <location>
        <begin position="175"/>
        <end position="187"/>
    </location>
</feature>
<dbReference type="NCBIfam" id="NF002995">
    <property type="entry name" value="PRK03759.1"/>
    <property type="match status" value="1"/>
</dbReference>
<reference evidence="10" key="1">
    <citation type="journal article" date="2019" name="Int. J. Syst. Evol. Microbiol.">
        <title>The Global Catalogue of Microorganisms (GCM) 10K type strain sequencing project: providing services to taxonomists for standard genome sequencing and annotation.</title>
        <authorList>
            <consortium name="The Broad Institute Genomics Platform"/>
            <consortium name="The Broad Institute Genome Sequencing Center for Infectious Disease"/>
            <person name="Wu L."/>
            <person name="Ma J."/>
        </authorList>
    </citation>
    <scope>NUCLEOTIDE SEQUENCE [LARGE SCALE GENOMIC DNA]</scope>
    <source>
        <strain evidence="10">CGMCC 4.7304</strain>
    </source>
</reference>
<keyword evidence="5 9" id="KW-0413">Isomerase</keyword>
<comment type="pathway">
    <text evidence="1">Isoprenoid biosynthesis; dimethylallyl diphosphate biosynthesis; dimethylallyl diphosphate from isopentenyl diphosphate: step 1/1.</text>
</comment>
<dbReference type="NCBIfam" id="TIGR02150">
    <property type="entry name" value="IPP_isom_1"/>
    <property type="match status" value="1"/>
</dbReference>
<protein>
    <recommendedName>
        <fullName evidence="3 6">Isopentenyl-diphosphate delta-isomerase</fullName>
        <ecNumber evidence="3 6">5.3.3.2</ecNumber>
    </recommendedName>
</protein>
<dbReference type="InterPro" id="IPR011876">
    <property type="entry name" value="IsopentenylPP_isomerase_typ1"/>
</dbReference>
<evidence type="ECO:0000313" key="9">
    <source>
        <dbReference type="EMBL" id="MFC4866544.1"/>
    </source>
</evidence>
<sequence>MPEKTDATGSAESPGTAAEERVVLLDGGHRPVGTADKRLVHGPRTPLHLAFSCYVFDPGGRLLVTRRALDKTAWPGVWTNSFCGHPGPGEPMEAALHRRAREELGISLEGVAVLLPEFAYRAADASGIVENEFCPVYRAATRDTPRAPSPPRWPNGSGSSGPTSRRWPGAPPGPSARGRPARSPSSPTDHSRPDRLPVGRVQVQPGSPNTGGG</sequence>
<evidence type="ECO:0000313" key="10">
    <source>
        <dbReference type="Proteomes" id="UP001595858"/>
    </source>
</evidence>
<evidence type="ECO:0000256" key="6">
    <source>
        <dbReference type="NCBIfam" id="TIGR02150"/>
    </source>
</evidence>
<dbReference type="InterPro" id="IPR015797">
    <property type="entry name" value="NUDIX_hydrolase-like_dom_sf"/>
</dbReference>
<name>A0ABV9SKX5_9ACTN</name>
<comment type="similarity">
    <text evidence="2">Belongs to the IPP isomerase type 1 family.</text>
</comment>
<dbReference type="InterPro" id="IPR000086">
    <property type="entry name" value="NUDIX_hydrolase_dom"/>
</dbReference>
<keyword evidence="10" id="KW-1185">Reference proteome</keyword>
<evidence type="ECO:0000256" key="7">
    <source>
        <dbReference type="SAM" id="MobiDB-lite"/>
    </source>
</evidence>
<keyword evidence="4" id="KW-0414">Isoprene biosynthesis</keyword>
<dbReference type="Gene3D" id="3.90.79.10">
    <property type="entry name" value="Nucleoside Triphosphate Pyrophosphohydrolase"/>
    <property type="match status" value="1"/>
</dbReference>
<dbReference type="EMBL" id="JBHSIY010000006">
    <property type="protein sequence ID" value="MFC4866544.1"/>
    <property type="molecule type" value="Genomic_DNA"/>
</dbReference>
<evidence type="ECO:0000256" key="1">
    <source>
        <dbReference type="ARBA" id="ARBA00004826"/>
    </source>
</evidence>
<dbReference type="RefSeq" id="WP_344140373.1">
    <property type="nucleotide sequence ID" value="NZ_BAAAQI010000001.1"/>
</dbReference>
<dbReference type="EC" id="5.3.3.2" evidence="3 6"/>
<feature type="region of interest" description="Disordered" evidence="7">
    <location>
        <begin position="142"/>
        <end position="213"/>
    </location>
</feature>
<dbReference type="PANTHER" id="PTHR10885">
    <property type="entry name" value="ISOPENTENYL-DIPHOSPHATE DELTA-ISOMERASE"/>
    <property type="match status" value="1"/>
</dbReference>
<evidence type="ECO:0000256" key="5">
    <source>
        <dbReference type="ARBA" id="ARBA00023235"/>
    </source>
</evidence>
<gene>
    <name evidence="9" type="primary">idi</name>
    <name evidence="9" type="ORF">ACFPCZ_07865</name>
</gene>
<dbReference type="Proteomes" id="UP001595858">
    <property type="component" value="Unassembled WGS sequence"/>
</dbReference>
<dbReference type="SUPFAM" id="SSF55811">
    <property type="entry name" value="Nudix"/>
    <property type="match status" value="1"/>
</dbReference>